<dbReference type="RefSeq" id="WP_054534165.1">
    <property type="nucleotide sequence ID" value="NZ_LGKP01000015.1"/>
</dbReference>
<dbReference type="InterPro" id="IPR014917">
    <property type="entry name" value="DUF1800"/>
</dbReference>
<dbReference type="EMBL" id="LGKP01000015">
    <property type="protein sequence ID" value="KPL88858.1"/>
    <property type="molecule type" value="Genomic_DNA"/>
</dbReference>
<dbReference type="STRING" id="70996.SE18_09290"/>
<accession>A0A0N8GSB8</accession>
<dbReference type="Proteomes" id="UP000050277">
    <property type="component" value="Unassembled WGS sequence"/>
</dbReference>
<keyword evidence="2" id="KW-1185">Reference proteome</keyword>
<name>A0A0N8GSB8_9CHLR</name>
<protein>
    <recommendedName>
        <fullName evidence="3">DUF1800 domain-containing protein</fullName>
    </recommendedName>
</protein>
<dbReference type="Pfam" id="PF08811">
    <property type="entry name" value="DUF1800"/>
    <property type="match status" value="1"/>
</dbReference>
<dbReference type="PROSITE" id="PS51318">
    <property type="entry name" value="TAT"/>
    <property type="match status" value="1"/>
</dbReference>
<organism evidence="1 2">
    <name type="scientific">Herpetosiphon geysericola</name>
    <dbReference type="NCBI Taxonomy" id="70996"/>
    <lineage>
        <taxon>Bacteria</taxon>
        <taxon>Bacillati</taxon>
        <taxon>Chloroflexota</taxon>
        <taxon>Chloroflexia</taxon>
        <taxon>Herpetosiphonales</taxon>
        <taxon>Herpetosiphonaceae</taxon>
        <taxon>Herpetosiphon</taxon>
    </lineage>
</organism>
<dbReference type="OrthoDB" id="9772295at2"/>
<evidence type="ECO:0000313" key="2">
    <source>
        <dbReference type="Proteomes" id="UP000050277"/>
    </source>
</evidence>
<evidence type="ECO:0000313" key="1">
    <source>
        <dbReference type="EMBL" id="KPL88858.1"/>
    </source>
</evidence>
<gene>
    <name evidence="1" type="ORF">SE18_09290</name>
</gene>
<comment type="caution">
    <text evidence="1">The sequence shown here is derived from an EMBL/GenBank/DDBJ whole genome shotgun (WGS) entry which is preliminary data.</text>
</comment>
<dbReference type="AlphaFoldDB" id="A0A0N8GSB8"/>
<sequence>MSLSRRQLLLGAAVGATGAVVHENVDAAPLQPSATEAMAKPPFEVIALSRMAYGARSGDYARVRTMGLTAYVDEQLNPNFAADTDCNTRIANAKLRIVYAAGTGFPAVDEMRDLVTLNKTQPELWELRAHPSNTERIRPVDEVVAANWIRAIYSKWQLFEIMTDFWHNHFNVWAYSDTRISALWPHYDKTVIRANCFGNFRDFLEAVATSPAMLYYLDNSTSRDGPANENFARELFELHTFGSQNYLNNIYNNWQEVPRDNQGRPIGYIDQDVYEAARAFTGWTVADGVGGIPNTGVFHYVDGWHDNAQKIVLANFLDANAAHQEDGQKVLDLVAKHPATIRNICTKLCRRLVSDNPPKSLVDKAVAVWTANYDAPDQIKRTIRAILLAPEFLATWGGKIRRPNEVVAAYLRSTGAEVKPTAELFSWITLCGYRMFNWATPTGHPDESGYWSSSNALLNTWNLLFHLQQSYFPPATFDLQGQMPSNVTTVRQIVDFWVMRMLGYQPSALVKTKLLNLMGQAGNLDAVPVGSANDVKLRLSSLVHMIGMLPEFYTR</sequence>
<dbReference type="PATRIC" id="fig|70996.4.peg.4417"/>
<evidence type="ECO:0008006" key="3">
    <source>
        <dbReference type="Google" id="ProtNLM"/>
    </source>
</evidence>
<dbReference type="InterPro" id="IPR006311">
    <property type="entry name" value="TAT_signal"/>
</dbReference>
<proteinExistence type="predicted"/>
<reference evidence="1 2" key="1">
    <citation type="submission" date="2015-07" db="EMBL/GenBank/DDBJ databases">
        <title>Whole genome sequence of Herpetosiphon geysericola DSM 7119.</title>
        <authorList>
            <person name="Hemp J."/>
            <person name="Ward L.M."/>
            <person name="Pace L.A."/>
            <person name="Fischer W.W."/>
        </authorList>
    </citation>
    <scope>NUCLEOTIDE SEQUENCE [LARGE SCALE GENOMIC DNA]</scope>
    <source>
        <strain evidence="1 2">DSM 7119</strain>
    </source>
</reference>